<feature type="region of interest" description="Disordered" evidence="1">
    <location>
        <begin position="153"/>
        <end position="189"/>
    </location>
</feature>
<sequence>MHRLEQIAQVAARWNVSMVFLVGAFVLFLTPGLNAQRKRDLVDDSPFLPPGYQQKIAAEKKKTAAPPKPPPRLQQNLELRGMVRLGGVWRFSIFDKRTSKGQWIALKKRTDSGLTVLEFNDKENTVKVEEGGHTETLSMRDPSGTPVPIAHLKAARKSTPPKPTPKPTAKKPTPPKPNTPIPRRRIVTP</sequence>
<organism evidence="2">
    <name type="scientific">marine metagenome</name>
    <dbReference type="NCBI Taxonomy" id="408172"/>
    <lineage>
        <taxon>unclassified sequences</taxon>
        <taxon>metagenomes</taxon>
        <taxon>ecological metagenomes</taxon>
    </lineage>
</organism>
<dbReference type="AlphaFoldDB" id="A0A382V6E0"/>
<feature type="non-terminal residue" evidence="2">
    <location>
        <position position="189"/>
    </location>
</feature>
<feature type="compositionally biased region" description="Pro residues" evidence="1">
    <location>
        <begin position="160"/>
        <end position="180"/>
    </location>
</feature>
<accession>A0A382V6E0</accession>
<evidence type="ECO:0000256" key="1">
    <source>
        <dbReference type="SAM" id="MobiDB-lite"/>
    </source>
</evidence>
<gene>
    <name evidence="2" type="ORF">METZ01_LOCUS394907</name>
</gene>
<reference evidence="2" key="1">
    <citation type="submission" date="2018-05" db="EMBL/GenBank/DDBJ databases">
        <authorList>
            <person name="Lanie J.A."/>
            <person name="Ng W.-L."/>
            <person name="Kazmierczak K.M."/>
            <person name="Andrzejewski T.M."/>
            <person name="Davidsen T.M."/>
            <person name="Wayne K.J."/>
            <person name="Tettelin H."/>
            <person name="Glass J.I."/>
            <person name="Rusch D."/>
            <person name="Podicherti R."/>
            <person name="Tsui H.-C.T."/>
            <person name="Winkler M.E."/>
        </authorList>
    </citation>
    <scope>NUCLEOTIDE SEQUENCE</scope>
</reference>
<name>A0A382V6E0_9ZZZZ</name>
<protein>
    <submittedName>
        <fullName evidence="2">Uncharacterized protein</fullName>
    </submittedName>
</protein>
<proteinExistence type="predicted"/>
<dbReference type="EMBL" id="UINC01149525">
    <property type="protein sequence ID" value="SVD42053.1"/>
    <property type="molecule type" value="Genomic_DNA"/>
</dbReference>
<evidence type="ECO:0000313" key="2">
    <source>
        <dbReference type="EMBL" id="SVD42053.1"/>
    </source>
</evidence>